<dbReference type="InterPro" id="IPR007362">
    <property type="entry name" value="DUF429"/>
</dbReference>
<gene>
    <name evidence="1" type="ORF">NQT62_02285</name>
</gene>
<dbReference type="Pfam" id="PF04250">
    <property type="entry name" value="DUF429"/>
    <property type="match status" value="1"/>
</dbReference>
<sequence>MPLLLESIDEYTLLGIDFSSSPTKAKPVAVAQGQWVEGVLKVGELHSFTHLEGFETLLQHGPTVAGEAGPAPYLAVIDMPFGLSRELVDKLNWPGAQRTDKRAWGDLIDFYASLGRDDIRSIFKAWCDARPAGQKFAHRACDKPAGSSPSMKWVNPPVAYMLHAGAPLLKKAGVFIPGMQAGDPQRIALEGYPGYWARQVLGRQSYKSDDPKKDTPDRRMARSELLCALEEGMLLGIRVQVRPYLRARLLEDAKADHLDAVLCCLVAAWCAKRADQQFGLPQRIDPVEGWIAGIPATRPV</sequence>
<accession>A0ABT1WE01</accession>
<name>A0ABT1WE01_9BURK</name>
<dbReference type="Proteomes" id="UP001204142">
    <property type="component" value="Unassembled WGS sequence"/>
</dbReference>
<reference evidence="1 2" key="1">
    <citation type="submission" date="2022-07" db="EMBL/GenBank/DDBJ databases">
        <authorList>
            <person name="Xamxidin M."/>
            <person name="Wu M."/>
        </authorList>
    </citation>
    <scope>NUCLEOTIDE SEQUENCE [LARGE SCALE GENOMIC DNA]</scope>
    <source>
        <strain evidence="1 2">NBRC 111650</strain>
    </source>
</reference>
<dbReference type="EMBL" id="JANIGO010000001">
    <property type="protein sequence ID" value="MCQ8895266.1"/>
    <property type="molecule type" value="Genomic_DNA"/>
</dbReference>
<keyword evidence="2" id="KW-1185">Reference proteome</keyword>
<evidence type="ECO:0000313" key="2">
    <source>
        <dbReference type="Proteomes" id="UP001204142"/>
    </source>
</evidence>
<proteinExistence type="predicted"/>
<protein>
    <submittedName>
        <fullName evidence="1">DUF429 domain-containing protein</fullName>
    </submittedName>
</protein>
<dbReference type="RefSeq" id="WP_256762943.1">
    <property type="nucleotide sequence ID" value="NZ_JANIGO010000001.1"/>
</dbReference>
<evidence type="ECO:0000313" key="1">
    <source>
        <dbReference type="EMBL" id="MCQ8895266.1"/>
    </source>
</evidence>
<comment type="caution">
    <text evidence="1">The sequence shown here is derived from an EMBL/GenBank/DDBJ whole genome shotgun (WGS) entry which is preliminary data.</text>
</comment>
<organism evidence="1 2">
    <name type="scientific">Limnobacter humi</name>
    <dbReference type="NCBI Taxonomy" id="1778671"/>
    <lineage>
        <taxon>Bacteria</taxon>
        <taxon>Pseudomonadati</taxon>
        <taxon>Pseudomonadota</taxon>
        <taxon>Betaproteobacteria</taxon>
        <taxon>Burkholderiales</taxon>
        <taxon>Burkholderiaceae</taxon>
        <taxon>Limnobacter</taxon>
    </lineage>
</organism>